<dbReference type="Gene3D" id="2.70.98.30">
    <property type="entry name" value="Golgi alpha-mannosidase II, domain 4"/>
    <property type="match status" value="1"/>
</dbReference>
<dbReference type="InterPro" id="IPR028995">
    <property type="entry name" value="Glyco_hydro_57/38_cen_sf"/>
</dbReference>
<dbReference type="CDD" id="cd10814">
    <property type="entry name" value="GH38N_AMII_SpGH38_like"/>
    <property type="match status" value="1"/>
</dbReference>
<dbReference type="GO" id="GO:0006013">
    <property type="term" value="P:mannose metabolic process"/>
    <property type="evidence" value="ECO:0007669"/>
    <property type="project" value="InterPro"/>
</dbReference>
<dbReference type="SUPFAM" id="SSF88713">
    <property type="entry name" value="Glycoside hydrolase/deacetylase"/>
    <property type="match status" value="1"/>
</dbReference>
<dbReference type="Gene3D" id="3.20.110.10">
    <property type="entry name" value="Glycoside hydrolase 38, N terminal domain"/>
    <property type="match status" value="1"/>
</dbReference>
<dbReference type="InterPro" id="IPR011682">
    <property type="entry name" value="Glyco_hydro_38_C"/>
</dbReference>
<keyword evidence="2" id="KW-0479">Metal-binding</keyword>
<dbReference type="GO" id="GO:0046872">
    <property type="term" value="F:metal ion binding"/>
    <property type="evidence" value="ECO:0007669"/>
    <property type="project" value="UniProtKB-KW"/>
</dbReference>
<keyword evidence="4" id="KW-0326">Glycosidase</keyword>
<name>A0A1G9YH28_9BACL</name>
<dbReference type="AlphaFoldDB" id="A0A1G9YH28"/>
<dbReference type="Gene3D" id="2.60.40.2220">
    <property type="match status" value="1"/>
</dbReference>
<evidence type="ECO:0000313" key="7">
    <source>
        <dbReference type="Proteomes" id="UP000199544"/>
    </source>
</evidence>
<protein>
    <submittedName>
        <fullName evidence="6">Alpha-mannosidase</fullName>
    </submittedName>
</protein>
<dbReference type="SUPFAM" id="SSF88688">
    <property type="entry name" value="Families 57/38 glycoside transferase middle domain"/>
    <property type="match status" value="1"/>
</dbReference>
<dbReference type="RefSeq" id="WP_090236208.1">
    <property type="nucleotide sequence ID" value="NZ_FNHW01000001.1"/>
</dbReference>
<organism evidence="6 7">
    <name type="scientific">Fictibacillus solisalsi</name>
    <dbReference type="NCBI Taxonomy" id="459525"/>
    <lineage>
        <taxon>Bacteria</taxon>
        <taxon>Bacillati</taxon>
        <taxon>Bacillota</taxon>
        <taxon>Bacilli</taxon>
        <taxon>Bacillales</taxon>
        <taxon>Fictibacillaceae</taxon>
        <taxon>Fictibacillus</taxon>
    </lineage>
</organism>
<evidence type="ECO:0000313" key="6">
    <source>
        <dbReference type="EMBL" id="SDN08310.1"/>
    </source>
</evidence>
<dbReference type="GO" id="GO:0004559">
    <property type="term" value="F:alpha-mannosidase activity"/>
    <property type="evidence" value="ECO:0007669"/>
    <property type="project" value="InterPro"/>
</dbReference>
<dbReference type="Gene3D" id="2.60.40.2210">
    <property type="match status" value="1"/>
</dbReference>
<sequence length="901" mass="103107">MQKTAHIISHSHWDREWYLPFEQHRFYFIKLMNDLIEQFKKEGNAFQSFHLDGQTVLLEDYFAVHPENREIIKQLIEEKKLQIGPWYVLQDAFLTSSEANIRNLQIGLNDTKAYGQAAKIGYFPDTFGIYGQAPQILKQAGIDTAAFGRGVKPTGFNNTVSDTPNFESPYSEMIWKSPDGSGVLGILFANWYSNGNEIPVDEEEAKVFWDKKLQDAEKYSSTNQLLFMNGCDHQPLQKAIPAALETASVLYPDYTFKHSSFNEYTEVLKESQPDNLQVIEGELRNQRTDGWSTLVNTASSRIYLKQWNNHCQTLLEKVAEPLASLNLLAGGSYPREYIRFMWKSLMKNHPHDSICGCSVDEVHREMVTRFETVAQMGDVFVKEQAAELARRIDTSEIPEGGIPIVVINTTGWEKNDVITEAVDLDKVYFSKMHFEEIPDYLHERETPGYKLVDDQGRTMVYQLDEPKIEFGYDLPDDKFRQPYFAKRAQLSFFAEEIPAFGYKTFYLMPAESSVKQVDPAQMITETSIFDMENEFVYVQFHEDGSFDLLQKDTGKCFRNLGIYEDTGDVGNEYMFKEAKGQAAITSKGAAAEFHYLEKSPLRTVLEYTHTLEIPASADDRLEVERNQLIWHKERTAGRSKEMKSITLRTVVTLAKGMKGPAFKLTIDNQATDHRLRVLFPTGLKTDNHKADSIFEIVTRPNTPEQEWENPSFCHHQQRFSSVADEHMGLTVATDGLQEYEILKEDGTIAVTVLRATAELGDWGYFPTPEAQCLGIQTAEWQVLMHEKDVVQSQAYIDAYQYKVPLVVVQPGIHKGSWPTTHQFIKTEANKLAWSSLKVAEDCKDVMVRWFNPAKEAVSLTASIEDYQSYKSTILEERTGLEKEHYEAGKYEIITLGFYKKG</sequence>
<dbReference type="EMBL" id="FNHW01000001">
    <property type="protein sequence ID" value="SDN08310.1"/>
    <property type="molecule type" value="Genomic_DNA"/>
</dbReference>
<dbReference type="Proteomes" id="UP000199544">
    <property type="component" value="Unassembled WGS sequence"/>
</dbReference>
<dbReference type="GO" id="GO:0009313">
    <property type="term" value="P:oligosaccharide catabolic process"/>
    <property type="evidence" value="ECO:0007669"/>
    <property type="project" value="TreeGrafter"/>
</dbReference>
<comment type="similarity">
    <text evidence="1">Belongs to the glycosyl hydrolase 38 family.</text>
</comment>
<dbReference type="OrthoDB" id="9764050at2"/>
<dbReference type="SMART" id="SM00872">
    <property type="entry name" value="Alpha-mann_mid"/>
    <property type="match status" value="1"/>
</dbReference>
<dbReference type="Pfam" id="PF01074">
    <property type="entry name" value="Glyco_hydro_38N"/>
    <property type="match status" value="1"/>
</dbReference>
<proteinExistence type="inferred from homology"/>
<dbReference type="PANTHER" id="PTHR46017:SF2">
    <property type="entry name" value="MANNOSYLGLYCERATE HYDROLASE"/>
    <property type="match status" value="1"/>
</dbReference>
<dbReference type="PANTHER" id="PTHR46017">
    <property type="entry name" value="ALPHA-MANNOSIDASE 2C1"/>
    <property type="match status" value="1"/>
</dbReference>
<dbReference type="STRING" id="459525.SAMN04488137_3425"/>
<accession>A0A1G9YH28</accession>
<dbReference type="InterPro" id="IPR015341">
    <property type="entry name" value="Glyco_hydro_38_cen"/>
</dbReference>
<gene>
    <name evidence="6" type="ORF">SAMN04488137_3425</name>
</gene>
<evidence type="ECO:0000259" key="5">
    <source>
        <dbReference type="SMART" id="SM00872"/>
    </source>
</evidence>
<dbReference type="InterPro" id="IPR027291">
    <property type="entry name" value="Glyco_hydro_38_N_sf"/>
</dbReference>
<dbReference type="InterPro" id="IPR041509">
    <property type="entry name" value="GH38_beta-1"/>
</dbReference>
<evidence type="ECO:0000256" key="2">
    <source>
        <dbReference type="ARBA" id="ARBA00022723"/>
    </source>
</evidence>
<dbReference type="InterPro" id="IPR037094">
    <property type="entry name" value="Glyco_hydro_38_cen_sf"/>
</dbReference>
<reference evidence="7" key="1">
    <citation type="submission" date="2016-10" db="EMBL/GenBank/DDBJ databases">
        <authorList>
            <person name="Varghese N."/>
            <person name="Submissions S."/>
        </authorList>
    </citation>
    <scope>NUCLEOTIDE SEQUENCE [LARGE SCALE GENOMIC DNA]</scope>
    <source>
        <strain evidence="7">CGMCC 1.6854</strain>
    </source>
</reference>
<dbReference type="InterPro" id="IPR011013">
    <property type="entry name" value="Gal_mutarotase_sf_dom"/>
</dbReference>
<feature type="domain" description="Glycoside hydrolase family 38 central" evidence="5">
    <location>
        <begin position="297"/>
        <end position="370"/>
    </location>
</feature>
<dbReference type="InterPro" id="IPR011330">
    <property type="entry name" value="Glyco_hydro/deAcase_b/a-brl"/>
</dbReference>
<evidence type="ECO:0000256" key="3">
    <source>
        <dbReference type="ARBA" id="ARBA00022801"/>
    </source>
</evidence>
<evidence type="ECO:0000256" key="4">
    <source>
        <dbReference type="ARBA" id="ARBA00023295"/>
    </source>
</evidence>
<keyword evidence="7" id="KW-1185">Reference proteome</keyword>
<dbReference type="Pfam" id="PF09261">
    <property type="entry name" value="Alpha-mann_mid"/>
    <property type="match status" value="1"/>
</dbReference>
<dbReference type="InterPro" id="IPR000602">
    <property type="entry name" value="Glyco_hydro_38_N"/>
</dbReference>
<dbReference type="Pfam" id="PF18438">
    <property type="entry name" value="Glyco_hydro_38"/>
    <property type="match status" value="1"/>
</dbReference>
<dbReference type="Pfam" id="PF07748">
    <property type="entry name" value="Glyco_hydro_38C"/>
    <property type="match status" value="1"/>
</dbReference>
<dbReference type="SUPFAM" id="SSF74650">
    <property type="entry name" value="Galactose mutarotase-like"/>
    <property type="match status" value="1"/>
</dbReference>
<keyword evidence="3" id="KW-0378">Hydrolase</keyword>
<dbReference type="GO" id="GO:0030246">
    <property type="term" value="F:carbohydrate binding"/>
    <property type="evidence" value="ECO:0007669"/>
    <property type="project" value="InterPro"/>
</dbReference>
<evidence type="ECO:0000256" key="1">
    <source>
        <dbReference type="ARBA" id="ARBA00009792"/>
    </source>
</evidence>
<dbReference type="Gene3D" id="1.20.1270.50">
    <property type="entry name" value="Glycoside hydrolase family 38, central domain"/>
    <property type="match status" value="1"/>
</dbReference>